<dbReference type="AlphaFoldDB" id="A0A542W2C8"/>
<comment type="caution">
    <text evidence="1">The sequence shown here is derived from an EMBL/GenBank/DDBJ whole genome shotgun (WGS) entry which is preliminary data.</text>
</comment>
<dbReference type="InterPro" id="IPR036390">
    <property type="entry name" value="WH_DNA-bd_sf"/>
</dbReference>
<organism evidence="1 2">
    <name type="scientific">Zymomonas mobilis</name>
    <dbReference type="NCBI Taxonomy" id="542"/>
    <lineage>
        <taxon>Bacteria</taxon>
        <taxon>Pseudomonadati</taxon>
        <taxon>Pseudomonadota</taxon>
        <taxon>Alphaproteobacteria</taxon>
        <taxon>Sphingomonadales</taxon>
        <taxon>Zymomonadaceae</taxon>
        <taxon>Zymomonas</taxon>
    </lineage>
</organism>
<gene>
    <name evidence="1" type="ORF">FBY58_1227</name>
</gene>
<dbReference type="SUPFAM" id="SSF46785">
    <property type="entry name" value="Winged helix' DNA-binding domain"/>
    <property type="match status" value="1"/>
</dbReference>
<proteinExistence type="predicted"/>
<sequence>MVGHERSVINGHSFDNLGSLQKSAGSVLYKTASQILVVASDTTRQQELEDSVIRMGLTPRVFPIGDAVDMLRNGMAGDAILLDMTSIKDDKLADALMDAVLSRLSYDVIGVVINIPLTLVDNAYDRFFESDVQLLVDSSEESWHPALEKAVQMPALTLHDVVSDTRRPPLKTISEEVSRIAKMLESLSSEESTKLNYALPSSFTGEAHRNEITTTEAKPEQKKISINAAVVRAIIRSRRLRDQYFSADLFADPAWDMLLDLTAAKLEGRQVSVSSLCIASAVPPTTALRWIKSLTEEKIFVRIADPRDGRRVFIQLSDMAMDAMIPYLAASISLVMRAL</sequence>
<evidence type="ECO:0000313" key="1">
    <source>
        <dbReference type="EMBL" id="TQL17629.1"/>
    </source>
</evidence>
<dbReference type="RefSeq" id="WP_141919950.1">
    <property type="nucleotide sequence ID" value="NZ_VFOF01000001.1"/>
</dbReference>
<dbReference type="OrthoDB" id="9804482at2"/>
<reference evidence="1 2" key="1">
    <citation type="submission" date="2019-06" db="EMBL/GenBank/DDBJ databases">
        <title>Genome sequencing of Zymomonas mobilis strains for genetic engineering and biofuel applications.</title>
        <authorList>
            <person name="Teravest M."/>
        </authorList>
    </citation>
    <scope>NUCLEOTIDE SEQUENCE [LARGE SCALE GENOMIC DNA]</scope>
    <source>
        <strain evidence="1 2">AN0101</strain>
    </source>
</reference>
<dbReference type="EMBL" id="VFOF01000001">
    <property type="protein sequence ID" value="TQL17629.1"/>
    <property type="molecule type" value="Genomic_DNA"/>
</dbReference>
<name>A0A542W2C8_ZYMMB</name>
<evidence type="ECO:0008006" key="3">
    <source>
        <dbReference type="Google" id="ProtNLM"/>
    </source>
</evidence>
<evidence type="ECO:0000313" key="2">
    <source>
        <dbReference type="Proteomes" id="UP000316887"/>
    </source>
</evidence>
<dbReference type="Gene3D" id="1.10.10.10">
    <property type="entry name" value="Winged helix-like DNA-binding domain superfamily/Winged helix DNA-binding domain"/>
    <property type="match status" value="1"/>
</dbReference>
<protein>
    <recommendedName>
        <fullName evidence="3">HTH marR-type domain-containing protein</fullName>
    </recommendedName>
</protein>
<dbReference type="InterPro" id="IPR036388">
    <property type="entry name" value="WH-like_DNA-bd_sf"/>
</dbReference>
<dbReference type="Proteomes" id="UP000316887">
    <property type="component" value="Unassembled WGS sequence"/>
</dbReference>
<accession>A0A542W2C8</accession>